<name>A0A420WRA2_9PROT</name>
<proteinExistence type="predicted"/>
<gene>
    <name evidence="3" type="ORF">BCL74_1298</name>
</gene>
<dbReference type="RefSeq" id="WP_121218440.1">
    <property type="nucleotide sequence ID" value="NZ_RBIG01000001.1"/>
</dbReference>
<dbReference type="InterPro" id="IPR050267">
    <property type="entry name" value="Anti-sigma-factor_SerPK"/>
</dbReference>
<dbReference type="AlphaFoldDB" id="A0A420WRA2"/>
<evidence type="ECO:0000256" key="1">
    <source>
        <dbReference type="ARBA" id="ARBA00022527"/>
    </source>
</evidence>
<dbReference type="PANTHER" id="PTHR35526:SF6">
    <property type="entry name" value="SLR1861 PROTEIN"/>
    <property type="match status" value="1"/>
</dbReference>
<evidence type="ECO:0000259" key="2">
    <source>
        <dbReference type="Pfam" id="PF13581"/>
    </source>
</evidence>
<dbReference type="InterPro" id="IPR036890">
    <property type="entry name" value="HATPase_C_sf"/>
</dbReference>
<keyword evidence="3" id="KW-0418">Kinase</keyword>
<protein>
    <submittedName>
        <fullName evidence="3">Serine/threonine-protein kinase RsbW/sigma-B regulation protein RsbU (Phosphoserine phosphatase)</fullName>
    </submittedName>
</protein>
<dbReference type="EMBL" id="RBIG01000001">
    <property type="protein sequence ID" value="RKQ73509.1"/>
    <property type="molecule type" value="Genomic_DNA"/>
</dbReference>
<dbReference type="InterPro" id="IPR003594">
    <property type="entry name" value="HATPase_dom"/>
</dbReference>
<dbReference type="OrthoDB" id="9792240at2"/>
<reference evidence="3 4" key="1">
    <citation type="submission" date="2018-10" db="EMBL/GenBank/DDBJ databases">
        <title>Comparative analysis of microorganisms from saline springs in Andes Mountain Range, Colombia.</title>
        <authorList>
            <person name="Rubin E."/>
        </authorList>
    </citation>
    <scope>NUCLEOTIDE SEQUENCE [LARGE SCALE GENOMIC DNA]</scope>
    <source>
        <strain evidence="3 4">USBA 36</strain>
    </source>
</reference>
<dbReference type="GO" id="GO:0004674">
    <property type="term" value="F:protein serine/threonine kinase activity"/>
    <property type="evidence" value="ECO:0007669"/>
    <property type="project" value="UniProtKB-KW"/>
</dbReference>
<feature type="domain" description="Histidine kinase/HSP90-like ATPase" evidence="2">
    <location>
        <begin position="12"/>
        <end position="133"/>
    </location>
</feature>
<dbReference type="CDD" id="cd16936">
    <property type="entry name" value="HATPase_RsbW-like"/>
    <property type="match status" value="1"/>
</dbReference>
<accession>A0A420WRA2</accession>
<dbReference type="SUPFAM" id="SSF55874">
    <property type="entry name" value="ATPase domain of HSP90 chaperone/DNA topoisomerase II/histidine kinase"/>
    <property type="match status" value="1"/>
</dbReference>
<dbReference type="PANTHER" id="PTHR35526">
    <property type="entry name" value="ANTI-SIGMA-F FACTOR RSBW-RELATED"/>
    <property type="match status" value="1"/>
</dbReference>
<sequence length="138" mass="14893">MAARLEISIANDRNAIPEIVCAVTALIEENGLAPDIAYAIELAIDELVTNAISYGYPDGVAGTVTVEVAIESDRIVLVVRDDGIAFDPLAQAPEPTLEGNVEDRPVGGLGLHLVEAMMDEVAYERRDGENRLTCMKRR</sequence>
<dbReference type="Proteomes" id="UP000277424">
    <property type="component" value="Unassembled WGS sequence"/>
</dbReference>
<keyword evidence="1" id="KW-0723">Serine/threonine-protein kinase</keyword>
<evidence type="ECO:0000313" key="3">
    <source>
        <dbReference type="EMBL" id="RKQ73509.1"/>
    </source>
</evidence>
<comment type="caution">
    <text evidence="3">The sequence shown here is derived from an EMBL/GenBank/DDBJ whole genome shotgun (WGS) entry which is preliminary data.</text>
</comment>
<dbReference type="Gene3D" id="3.30.565.10">
    <property type="entry name" value="Histidine kinase-like ATPase, C-terminal domain"/>
    <property type="match status" value="1"/>
</dbReference>
<keyword evidence="3" id="KW-0808">Transferase</keyword>
<organism evidence="3 4">
    <name type="scientific">Oceanibaculum indicum</name>
    <dbReference type="NCBI Taxonomy" id="526216"/>
    <lineage>
        <taxon>Bacteria</taxon>
        <taxon>Pseudomonadati</taxon>
        <taxon>Pseudomonadota</taxon>
        <taxon>Alphaproteobacteria</taxon>
        <taxon>Rhodospirillales</taxon>
        <taxon>Oceanibaculaceae</taxon>
        <taxon>Oceanibaculum</taxon>
    </lineage>
</organism>
<evidence type="ECO:0000313" key="4">
    <source>
        <dbReference type="Proteomes" id="UP000277424"/>
    </source>
</evidence>
<dbReference type="Pfam" id="PF13581">
    <property type="entry name" value="HATPase_c_2"/>
    <property type="match status" value="1"/>
</dbReference>